<evidence type="ECO:0000313" key="2">
    <source>
        <dbReference type="EMBL" id="KPQ43253.1"/>
    </source>
</evidence>
<feature type="transmembrane region" description="Helical" evidence="1">
    <location>
        <begin position="108"/>
        <end position="127"/>
    </location>
</feature>
<sequence length="400" mass="43198">MNNNNDLLDIKSLSSYGIHGALGLLMGIGVGYIAFYMITILNSVSSLDLIGVSFAFASLIIYGLFGLYIGYVFGGQKKSSVASIKYATAGIVGGFVSGFLLFGEYIKIYGLLDPLLVTLVFVGPILGFPKIKNIVIMTISCISGAVLGYGLNLYAQNIVVYVNSTWTGGGLYALIIGIILTLFEIGIAGASIAFGMYFIERTAYTVREIPRFLKITRGAGIILAFIIIFASASLFLGVAKYATTDVSIDISSADGNATVFVPVILEDGIVMKMYGNPAISGYSKAEIIDTDHGKAFKISGSGPIGIKMNQTGGWLAHDQEAEEKFVNGFTLSTSNTTRFGEIHDPVDVWIYSKEDGAMFSISIKRDNGWGRDMRISTQRNEKLIRGWQVVRLSVGSMMYD</sequence>
<organism evidence="2 3">
    <name type="scientific">Candidatus Methanoperedens nitratireducens</name>
    <dbReference type="NCBI Taxonomy" id="1392998"/>
    <lineage>
        <taxon>Archaea</taxon>
        <taxon>Methanobacteriati</taxon>
        <taxon>Methanobacteriota</taxon>
        <taxon>Stenosarchaea group</taxon>
        <taxon>Methanomicrobia</taxon>
        <taxon>Methanosarcinales</taxon>
        <taxon>ANME-2 cluster</taxon>
        <taxon>Candidatus Methanoperedentaceae</taxon>
        <taxon>Candidatus Methanoperedens</taxon>
    </lineage>
</organism>
<dbReference type="Proteomes" id="UP000050360">
    <property type="component" value="Unassembled WGS sequence"/>
</dbReference>
<keyword evidence="1" id="KW-0812">Transmembrane</keyword>
<feature type="transmembrane region" description="Helical" evidence="1">
    <location>
        <begin position="21"/>
        <end position="44"/>
    </location>
</feature>
<feature type="transmembrane region" description="Helical" evidence="1">
    <location>
        <begin position="171"/>
        <end position="199"/>
    </location>
</feature>
<feature type="transmembrane region" description="Helical" evidence="1">
    <location>
        <begin position="134"/>
        <end position="151"/>
    </location>
</feature>
<dbReference type="EMBL" id="LKCM01000167">
    <property type="protein sequence ID" value="KPQ43253.1"/>
    <property type="molecule type" value="Genomic_DNA"/>
</dbReference>
<feature type="transmembrane region" description="Helical" evidence="1">
    <location>
        <begin position="50"/>
        <end position="74"/>
    </location>
</feature>
<evidence type="ECO:0000256" key="1">
    <source>
        <dbReference type="SAM" id="Phobius"/>
    </source>
</evidence>
<accession>A0A0P8AFZ8</accession>
<comment type="caution">
    <text evidence="2">The sequence shown here is derived from an EMBL/GenBank/DDBJ whole genome shotgun (WGS) entry which is preliminary data.</text>
</comment>
<feature type="transmembrane region" description="Helical" evidence="1">
    <location>
        <begin position="220"/>
        <end position="242"/>
    </location>
</feature>
<dbReference type="AlphaFoldDB" id="A0A0P8AFZ8"/>
<keyword evidence="1" id="KW-0472">Membrane</keyword>
<feature type="transmembrane region" description="Helical" evidence="1">
    <location>
        <begin position="86"/>
        <end position="102"/>
    </location>
</feature>
<gene>
    <name evidence="2" type="ORF">MPEBLZ_02211</name>
</gene>
<proteinExistence type="predicted"/>
<evidence type="ECO:0000313" key="3">
    <source>
        <dbReference type="Proteomes" id="UP000050360"/>
    </source>
</evidence>
<name>A0A0P8AFZ8_9EURY</name>
<reference evidence="2 3" key="1">
    <citation type="submission" date="2015-09" db="EMBL/GenBank/DDBJ databases">
        <title>A metagenomics-based metabolic model of nitrate-dependent anaerobic oxidation of methane by Methanoperedens-like archaea.</title>
        <authorList>
            <person name="Arshad A."/>
            <person name="Speth D.R."/>
            <person name="De Graaf R.M."/>
            <person name="Op Den Camp H.J."/>
            <person name="Jetten M.S."/>
            <person name="Welte C.U."/>
        </authorList>
    </citation>
    <scope>NUCLEOTIDE SEQUENCE [LARGE SCALE GENOMIC DNA]</scope>
</reference>
<protein>
    <submittedName>
        <fullName evidence="2">Uncharacterized protein</fullName>
    </submittedName>
</protein>
<keyword evidence="1" id="KW-1133">Transmembrane helix</keyword>